<dbReference type="InterPro" id="IPR002110">
    <property type="entry name" value="Ankyrin_rpt"/>
</dbReference>
<dbReference type="Pfam" id="PF12796">
    <property type="entry name" value="Ank_2"/>
    <property type="match status" value="1"/>
</dbReference>
<gene>
    <name evidence="5" type="ORF">D9611_001381</name>
</gene>
<feature type="repeat" description="ANK" evidence="3">
    <location>
        <begin position="207"/>
        <end position="239"/>
    </location>
</feature>
<dbReference type="Pfam" id="PF00023">
    <property type="entry name" value="Ank"/>
    <property type="match status" value="1"/>
</dbReference>
<dbReference type="SMART" id="SM00248">
    <property type="entry name" value="ANK"/>
    <property type="match status" value="5"/>
</dbReference>
<feature type="region of interest" description="Disordered" evidence="4">
    <location>
        <begin position="255"/>
        <end position="278"/>
    </location>
</feature>
<reference evidence="5 6" key="1">
    <citation type="journal article" date="2020" name="ISME J.">
        <title>Uncovering the hidden diversity of litter-decomposition mechanisms in mushroom-forming fungi.</title>
        <authorList>
            <person name="Floudas D."/>
            <person name="Bentzer J."/>
            <person name="Ahren D."/>
            <person name="Johansson T."/>
            <person name="Persson P."/>
            <person name="Tunlid A."/>
        </authorList>
    </citation>
    <scope>NUCLEOTIDE SEQUENCE [LARGE SCALE GENOMIC DNA]</scope>
    <source>
        <strain evidence="5 6">CBS 175.51</strain>
    </source>
</reference>
<evidence type="ECO:0000256" key="1">
    <source>
        <dbReference type="ARBA" id="ARBA00022737"/>
    </source>
</evidence>
<dbReference type="InterPro" id="IPR050776">
    <property type="entry name" value="Ank_Repeat/CDKN_Inhibitor"/>
</dbReference>
<proteinExistence type="predicted"/>
<keyword evidence="2 3" id="KW-0040">ANK repeat</keyword>
<evidence type="ECO:0000256" key="2">
    <source>
        <dbReference type="ARBA" id="ARBA00023043"/>
    </source>
</evidence>
<evidence type="ECO:0000256" key="3">
    <source>
        <dbReference type="PROSITE-ProRule" id="PRU00023"/>
    </source>
</evidence>
<evidence type="ECO:0000256" key="4">
    <source>
        <dbReference type="SAM" id="MobiDB-lite"/>
    </source>
</evidence>
<dbReference type="SUPFAM" id="SSF48403">
    <property type="entry name" value="Ankyrin repeat"/>
    <property type="match status" value="1"/>
</dbReference>
<dbReference type="GO" id="GO:0005634">
    <property type="term" value="C:nucleus"/>
    <property type="evidence" value="ECO:0007669"/>
    <property type="project" value="TreeGrafter"/>
</dbReference>
<evidence type="ECO:0008006" key="7">
    <source>
        <dbReference type="Google" id="ProtNLM"/>
    </source>
</evidence>
<feature type="repeat" description="ANK" evidence="3">
    <location>
        <begin position="100"/>
        <end position="132"/>
    </location>
</feature>
<dbReference type="PROSITE" id="PS50088">
    <property type="entry name" value="ANK_REPEAT"/>
    <property type="match status" value="4"/>
</dbReference>
<dbReference type="PANTHER" id="PTHR24201">
    <property type="entry name" value="ANK_REP_REGION DOMAIN-CONTAINING PROTEIN"/>
    <property type="match status" value="1"/>
</dbReference>
<feature type="repeat" description="ANK" evidence="3">
    <location>
        <begin position="67"/>
        <end position="99"/>
    </location>
</feature>
<feature type="repeat" description="ANK" evidence="3">
    <location>
        <begin position="34"/>
        <end position="66"/>
    </location>
</feature>
<evidence type="ECO:0000313" key="5">
    <source>
        <dbReference type="EMBL" id="KAF5341955.1"/>
    </source>
</evidence>
<organism evidence="5 6">
    <name type="scientific">Ephemerocybe angulata</name>
    <dbReference type="NCBI Taxonomy" id="980116"/>
    <lineage>
        <taxon>Eukaryota</taxon>
        <taxon>Fungi</taxon>
        <taxon>Dikarya</taxon>
        <taxon>Basidiomycota</taxon>
        <taxon>Agaricomycotina</taxon>
        <taxon>Agaricomycetes</taxon>
        <taxon>Agaricomycetidae</taxon>
        <taxon>Agaricales</taxon>
        <taxon>Agaricineae</taxon>
        <taxon>Psathyrellaceae</taxon>
        <taxon>Ephemerocybe</taxon>
    </lineage>
</organism>
<accession>A0A8H5CHN3</accession>
<dbReference type="Pfam" id="PF13637">
    <property type="entry name" value="Ank_4"/>
    <property type="match status" value="1"/>
</dbReference>
<sequence length="278" mass="30130">MSLTVHTAAQNRQLNVLRSLVSEDPKLVNSIDVDERTPMHWAASSGALDIVRFLIDQKADVDRPDGTNWTPLHIAVSAGHTEIVQELVGAGANVNKKNDKGITPLHYAASKSRIDIGRLLIARGADPRSSEETEKYNARDNANQLPLHRAATTGSGGFIRLLLESSTPSNKLRLNTADRSGKSLSFRSTTRRELVLNFLSPSKLPYLGNTPLHLAMDSGHAEAAVTLINAGADRTRENLDSETPEQILGVGGQEQKLARQPDEHAAPSHITESTLSFA</sequence>
<name>A0A8H5CHN3_9AGAR</name>
<dbReference type="InterPro" id="IPR036770">
    <property type="entry name" value="Ankyrin_rpt-contain_sf"/>
</dbReference>
<protein>
    <recommendedName>
        <fullName evidence="7">26S proteasome non-ATPase regulatory subunit 10</fullName>
    </recommendedName>
</protein>
<keyword evidence="1" id="KW-0677">Repeat</keyword>
<dbReference type="Gene3D" id="1.25.40.20">
    <property type="entry name" value="Ankyrin repeat-containing domain"/>
    <property type="match status" value="1"/>
</dbReference>
<evidence type="ECO:0000313" key="6">
    <source>
        <dbReference type="Proteomes" id="UP000541558"/>
    </source>
</evidence>
<dbReference type="Proteomes" id="UP000541558">
    <property type="component" value="Unassembled WGS sequence"/>
</dbReference>
<dbReference type="AlphaFoldDB" id="A0A8H5CHN3"/>
<dbReference type="PANTHER" id="PTHR24201:SF16">
    <property type="entry name" value="ANKYRIN-1-LIKE-RELATED"/>
    <property type="match status" value="1"/>
</dbReference>
<dbReference type="PROSITE" id="PS50297">
    <property type="entry name" value="ANK_REP_REGION"/>
    <property type="match status" value="4"/>
</dbReference>
<keyword evidence="6" id="KW-1185">Reference proteome</keyword>
<comment type="caution">
    <text evidence="5">The sequence shown here is derived from an EMBL/GenBank/DDBJ whole genome shotgun (WGS) entry which is preliminary data.</text>
</comment>
<dbReference type="EMBL" id="JAACJK010000001">
    <property type="protein sequence ID" value="KAF5341955.1"/>
    <property type="molecule type" value="Genomic_DNA"/>
</dbReference>
<dbReference type="PRINTS" id="PR01415">
    <property type="entry name" value="ANKYRIN"/>
</dbReference>
<feature type="compositionally biased region" description="Basic and acidic residues" evidence="4">
    <location>
        <begin position="256"/>
        <end position="266"/>
    </location>
</feature>
<dbReference type="OrthoDB" id="539213at2759"/>